<feature type="transmembrane region" description="Helical" evidence="2">
    <location>
        <begin position="394"/>
        <end position="414"/>
    </location>
</feature>
<dbReference type="Gene3D" id="3.30.70.1430">
    <property type="entry name" value="Multidrug efflux transporter AcrB pore domain"/>
    <property type="match status" value="2"/>
</dbReference>
<name>A0A0C2FL36_9ACTN</name>
<dbReference type="SUPFAM" id="SSF82866">
    <property type="entry name" value="Multidrug efflux transporter AcrB transmembrane domain"/>
    <property type="match status" value="2"/>
</dbReference>
<evidence type="ECO:0000256" key="2">
    <source>
        <dbReference type="SAM" id="Phobius"/>
    </source>
</evidence>
<feature type="region of interest" description="Disordered" evidence="1">
    <location>
        <begin position="1050"/>
        <end position="1091"/>
    </location>
</feature>
<feature type="region of interest" description="Disordered" evidence="1">
    <location>
        <begin position="247"/>
        <end position="284"/>
    </location>
</feature>
<organism evidence="3 4">
    <name type="scientific">Streptomonospora alba</name>
    <dbReference type="NCBI Taxonomy" id="183763"/>
    <lineage>
        <taxon>Bacteria</taxon>
        <taxon>Bacillati</taxon>
        <taxon>Actinomycetota</taxon>
        <taxon>Actinomycetes</taxon>
        <taxon>Streptosporangiales</taxon>
        <taxon>Nocardiopsidaceae</taxon>
        <taxon>Streptomonospora</taxon>
    </lineage>
</organism>
<accession>A0A0C2FL36</accession>
<dbReference type="PANTHER" id="PTHR32063">
    <property type="match status" value="1"/>
</dbReference>
<keyword evidence="4" id="KW-1185">Reference proteome</keyword>
<sequence length="1091" mass="112921">MNRLARLSLGNRALILLITLAAVVFGTLAALNTQRALMPALDVPMVMVNAQYQGASPEVVESEVAEPLEQAVQGVPGVVSYTSTSQTGSVQVTAEFDYGDESDAVVRDVQQAVDQAEAMLPDDVDPSVMAFGTDDIPVVMLAAGAGDGDAQALADPLEEQVVPELESIDGVRAAQVTGVRESSVVVTPDDDALEDEGLSVGDISGALEASGNLTPGGDIAQDGESLTVTTGGKLQSVEEVEDVWVTPGGGGASQGGAGAGGAAASGGAGAGAGAGAGMAGAQAAPDPVRLSEVADVEKRMDEASSITRTDGKPSLGVMITKTPDGNTVDISESVQGSIDEIEPMLGENAEITVVFDQAPFINDSIVAMAEEGGLGLLFAVAVILVFLLSIRSTLVTAVSIPVSLLVAMLGVQAFGYSLNLLTLGALTVAVGRVVDDSIVVLENIKRHMAYGEEKFTAVYTGVKEVATAITSATLTTMAVFLPIGFVGGQVGELFRPFAMTVSLALGASLLVSLTIIPVLAYWFLRPRLVPPEELERVKAEEHQRELRTPLQRMYLPVIRWSTRHRITTLAASLLILVGTVFASGFLQTNFLGNQGQNTYAVTQELPQGTSLQVADDEAKKVEDALEGLSWVESYQSSIGGGAAGGMGAMMGGSADSISYTITADPDQDQTVLEDRLRQALDDVETDTELRVNAAGAAGGSALEVQVRADDRETLEEAADTVEGAVRDIPGAADVENSITASKPALEVDVNGEQAAEEGLTEGAIGQAVSQAFRGSNVGSATIDGTRHDIVVRDVSKPTSVSDLENLELPGADGTVDLGEVADVEEVMQAPELTRSDGVRSATISASPTADDLGAVTTELTQKLDGLDLPQGATADIGGVSSDQSEAFTQLAIAMLAAIAIVYLIMVATFKSLMQPLILLVSIPFAATGSIGLLLLTGQPMGLAALIGMLMLIGIVVTNAIVLIDLINQYRDEGMDLREAVVEGSRHRLRPILMTALATVGALTPMALGITGGGAFISQPLAIVVIGGLITSTLLTLVLVPVLYTMSEGRKERRAARRQAKREAALEKARQKAEQERTPAESGADAGGGSTA</sequence>
<dbReference type="GO" id="GO:0005886">
    <property type="term" value="C:plasma membrane"/>
    <property type="evidence" value="ECO:0007669"/>
    <property type="project" value="TreeGrafter"/>
</dbReference>
<feature type="transmembrane region" description="Helical" evidence="2">
    <location>
        <begin position="1021"/>
        <end position="1043"/>
    </location>
</feature>
<dbReference type="SUPFAM" id="SSF82714">
    <property type="entry name" value="Multidrug efflux transporter AcrB TolC docking domain, DN and DC subdomains"/>
    <property type="match status" value="2"/>
</dbReference>
<dbReference type="EMBL" id="JROO01000006">
    <property type="protein sequence ID" value="KII00020.1"/>
    <property type="molecule type" value="Genomic_DNA"/>
</dbReference>
<dbReference type="InterPro" id="IPR001036">
    <property type="entry name" value="Acrflvin-R"/>
</dbReference>
<feature type="transmembrane region" description="Helical" evidence="2">
    <location>
        <begin position="988"/>
        <end position="1009"/>
    </location>
</feature>
<dbReference type="Proteomes" id="UP000031675">
    <property type="component" value="Unassembled WGS sequence"/>
</dbReference>
<comment type="caution">
    <text evidence="3">The sequence shown here is derived from an EMBL/GenBank/DDBJ whole genome shotgun (WGS) entry which is preliminary data.</text>
</comment>
<feature type="compositionally biased region" description="Basic and acidic residues" evidence="1">
    <location>
        <begin position="1060"/>
        <end position="1078"/>
    </location>
</feature>
<evidence type="ECO:0000313" key="4">
    <source>
        <dbReference type="Proteomes" id="UP000031675"/>
    </source>
</evidence>
<dbReference type="STRING" id="183763.LP52_03480"/>
<dbReference type="PANTHER" id="PTHR32063:SF0">
    <property type="entry name" value="SWARMING MOTILITY PROTEIN SWRC"/>
    <property type="match status" value="1"/>
</dbReference>
<dbReference type="InterPro" id="IPR027463">
    <property type="entry name" value="AcrB_DN_DC_subdom"/>
</dbReference>
<feature type="transmembrane region" description="Helical" evidence="2">
    <location>
        <begin position="465"/>
        <end position="485"/>
    </location>
</feature>
<dbReference type="PRINTS" id="PR00702">
    <property type="entry name" value="ACRIFLAVINRP"/>
</dbReference>
<dbReference type="Gene3D" id="3.30.70.1440">
    <property type="entry name" value="Multidrug efflux transporter AcrB pore domain"/>
    <property type="match status" value="1"/>
</dbReference>
<reference evidence="4" key="1">
    <citation type="journal article" date="2015" name="Chem. Biol.">
        <title>Structure, bioactivity, and resistance mechanism of streptomonomicin, an unusual lasso Peptide from an understudied halophilic actinomycete.</title>
        <authorList>
            <person name="Metelev M."/>
            <person name="Tietz J.I."/>
            <person name="Melby J.O."/>
            <person name="Blair P.M."/>
            <person name="Zhu L."/>
            <person name="Livnat I."/>
            <person name="Severinov K."/>
            <person name="Mitchell D.A."/>
        </authorList>
    </citation>
    <scope>NUCLEOTIDE SEQUENCE [LARGE SCALE GENOMIC DNA]</scope>
    <source>
        <strain evidence="4">YIM 90003</strain>
    </source>
</reference>
<keyword evidence="2" id="KW-0812">Transmembrane</keyword>
<gene>
    <name evidence="3" type="ORF">LP52_03480</name>
</gene>
<feature type="transmembrane region" description="Helical" evidence="2">
    <location>
        <begin position="916"/>
        <end position="936"/>
    </location>
</feature>
<evidence type="ECO:0000313" key="3">
    <source>
        <dbReference type="EMBL" id="KII00020.1"/>
    </source>
</evidence>
<dbReference type="GO" id="GO:0042910">
    <property type="term" value="F:xenobiotic transmembrane transporter activity"/>
    <property type="evidence" value="ECO:0007669"/>
    <property type="project" value="TreeGrafter"/>
</dbReference>
<dbReference type="SUPFAM" id="SSF82693">
    <property type="entry name" value="Multidrug efflux transporter AcrB pore domain, PN1, PN2, PC1 and PC2 subdomains"/>
    <property type="match status" value="2"/>
</dbReference>
<proteinExistence type="predicted"/>
<dbReference type="RefSeq" id="WP_040270682.1">
    <property type="nucleotide sequence ID" value="NZ_JROO01000006.1"/>
</dbReference>
<dbReference type="OrthoDB" id="3306666at2"/>
<dbReference type="Gene3D" id="3.30.2090.10">
    <property type="entry name" value="Multidrug efflux transporter AcrB TolC docking domain, DN and DC subdomains"/>
    <property type="match status" value="3"/>
</dbReference>
<dbReference type="Pfam" id="PF00873">
    <property type="entry name" value="ACR_tran"/>
    <property type="match status" value="2"/>
</dbReference>
<dbReference type="Gene3D" id="3.30.70.1320">
    <property type="entry name" value="Multidrug efflux transporter AcrB pore domain like"/>
    <property type="match status" value="2"/>
</dbReference>
<keyword evidence="2" id="KW-0472">Membrane</keyword>
<dbReference type="Gene3D" id="1.20.1640.10">
    <property type="entry name" value="Multidrug efflux transporter AcrB transmembrane domain"/>
    <property type="match status" value="3"/>
</dbReference>
<feature type="transmembrane region" description="Helical" evidence="2">
    <location>
        <begin position="942"/>
        <end position="967"/>
    </location>
</feature>
<dbReference type="AlphaFoldDB" id="A0A0C2FL36"/>
<keyword evidence="2" id="KW-1133">Transmembrane helix</keyword>
<feature type="compositionally biased region" description="Gly residues" evidence="1">
    <location>
        <begin position="247"/>
        <end position="278"/>
    </location>
</feature>
<feature type="transmembrane region" description="Helical" evidence="2">
    <location>
        <begin position="497"/>
        <end position="524"/>
    </location>
</feature>
<evidence type="ECO:0000256" key="1">
    <source>
        <dbReference type="SAM" id="MobiDB-lite"/>
    </source>
</evidence>
<feature type="transmembrane region" description="Helical" evidence="2">
    <location>
        <begin position="890"/>
        <end position="909"/>
    </location>
</feature>
<feature type="transmembrane region" description="Helical" evidence="2">
    <location>
        <begin position="365"/>
        <end position="387"/>
    </location>
</feature>
<protein>
    <submittedName>
        <fullName evidence="3">Hydrogenase expression protein</fullName>
    </submittedName>
</protein>